<proteinExistence type="predicted"/>
<comment type="caution">
    <text evidence="1">The sequence shown here is derived from an EMBL/GenBank/DDBJ whole genome shotgun (WGS) entry which is preliminary data.</text>
</comment>
<sequence length="39" mass="3955">MFSDIITALGTAFSQVVNLVSGVFGGGFDAISELSSGLF</sequence>
<gene>
    <name evidence="1" type="ORF">HMPREF0281_02649</name>
</gene>
<protein>
    <submittedName>
        <fullName evidence="1">Uncharacterized protein</fullName>
    </submittedName>
</protein>
<dbReference type="Proteomes" id="UP000006015">
    <property type="component" value="Unassembled WGS sequence"/>
</dbReference>
<name>A0ABN0ABK7_CORAM</name>
<accession>A0ABN0ABK7</accession>
<organism evidence="1 2">
    <name type="scientific">Corynebacterium ammoniagenes DSM 20306</name>
    <dbReference type="NCBI Taxonomy" id="649754"/>
    <lineage>
        <taxon>Bacteria</taxon>
        <taxon>Bacillati</taxon>
        <taxon>Actinomycetota</taxon>
        <taxon>Actinomycetes</taxon>
        <taxon>Mycobacteriales</taxon>
        <taxon>Corynebacteriaceae</taxon>
        <taxon>Corynebacterium</taxon>
    </lineage>
</organism>
<evidence type="ECO:0000313" key="2">
    <source>
        <dbReference type="Proteomes" id="UP000006015"/>
    </source>
</evidence>
<dbReference type="EMBL" id="ADNS01000032">
    <property type="protein sequence ID" value="EFG80095.1"/>
    <property type="molecule type" value="Genomic_DNA"/>
</dbReference>
<reference evidence="1 2" key="1">
    <citation type="submission" date="2010-04" db="EMBL/GenBank/DDBJ databases">
        <authorList>
            <person name="Weinstock G."/>
            <person name="Sodergren E."/>
            <person name="Clifton S."/>
            <person name="Fulton L."/>
            <person name="Fulton B."/>
            <person name="Courtney L."/>
            <person name="Fronick C."/>
            <person name="Harrison M."/>
            <person name="Strong C."/>
            <person name="Farmer C."/>
            <person name="Delahaunty K."/>
            <person name="Markovic C."/>
            <person name="Hall O."/>
            <person name="Minx P."/>
            <person name="Tomlinson C."/>
            <person name="Mitreva M."/>
            <person name="Hou S."/>
            <person name="Wollam A."/>
            <person name="Pepin K.H."/>
            <person name="Johnson M."/>
            <person name="Bhonagiri V."/>
            <person name="Zhang X."/>
            <person name="Suruliraj S."/>
            <person name="Warren W."/>
            <person name="Chinwalla A."/>
            <person name="Mardis E.R."/>
            <person name="Wilson R.K."/>
        </authorList>
    </citation>
    <scope>NUCLEOTIDE SEQUENCE [LARGE SCALE GENOMIC DNA]</scope>
    <source>
        <strain evidence="1 2">DSM 20306</strain>
    </source>
</reference>
<evidence type="ECO:0000313" key="1">
    <source>
        <dbReference type="EMBL" id="EFG80095.1"/>
    </source>
</evidence>
<keyword evidence="2" id="KW-1185">Reference proteome</keyword>